<dbReference type="PROSITE" id="PS51843">
    <property type="entry name" value="NR_LBD"/>
    <property type="match status" value="1"/>
</dbReference>
<evidence type="ECO:0000256" key="2">
    <source>
        <dbReference type="ARBA" id="ARBA00023163"/>
    </source>
</evidence>
<dbReference type="InterPro" id="IPR000536">
    <property type="entry name" value="Nucl_hrmn_rcpt_lig-bd"/>
</dbReference>
<dbReference type="AlphaFoldDB" id="A0A6V7YD40"/>
<comment type="caution">
    <text evidence="5">The sequence shown here is derived from an EMBL/GenBank/DDBJ whole genome shotgun (WGS) entry which is preliminary data.</text>
</comment>
<dbReference type="Gene3D" id="1.10.565.10">
    <property type="entry name" value="Retinoid X Receptor"/>
    <property type="match status" value="1"/>
</dbReference>
<evidence type="ECO:0000256" key="3">
    <source>
        <dbReference type="ARBA" id="ARBA00023170"/>
    </source>
</evidence>
<dbReference type="Proteomes" id="UP000580250">
    <property type="component" value="Unassembled WGS sequence"/>
</dbReference>
<proteinExistence type="predicted"/>
<name>A0A6V7YD40_MELEN</name>
<accession>A0A6V7YD40</accession>
<dbReference type="EMBL" id="CAJEWN010003817">
    <property type="protein sequence ID" value="CAD2208667.1"/>
    <property type="molecule type" value="Genomic_DNA"/>
</dbReference>
<reference evidence="5 6" key="1">
    <citation type="submission" date="2020-08" db="EMBL/GenBank/DDBJ databases">
        <authorList>
            <person name="Koutsovoulos G."/>
            <person name="Danchin GJ E."/>
        </authorList>
    </citation>
    <scope>NUCLEOTIDE SEQUENCE [LARGE SCALE GENOMIC DNA]</scope>
</reference>
<protein>
    <recommendedName>
        <fullName evidence="4">NR LBD domain-containing protein</fullName>
    </recommendedName>
</protein>
<dbReference type="Pfam" id="PF00104">
    <property type="entry name" value="Hormone_recep"/>
    <property type="match status" value="1"/>
</dbReference>
<organism evidence="5 6">
    <name type="scientific">Meloidogyne enterolobii</name>
    <name type="common">Root-knot nematode worm</name>
    <name type="synonym">Meloidogyne mayaguensis</name>
    <dbReference type="NCBI Taxonomy" id="390850"/>
    <lineage>
        <taxon>Eukaryota</taxon>
        <taxon>Metazoa</taxon>
        <taxon>Ecdysozoa</taxon>
        <taxon>Nematoda</taxon>
        <taxon>Chromadorea</taxon>
        <taxon>Rhabditida</taxon>
        <taxon>Tylenchina</taxon>
        <taxon>Tylenchomorpha</taxon>
        <taxon>Tylenchoidea</taxon>
        <taxon>Meloidogynidae</taxon>
        <taxon>Meloidogyninae</taxon>
        <taxon>Meloidogyne</taxon>
    </lineage>
</organism>
<evidence type="ECO:0000313" key="5">
    <source>
        <dbReference type="EMBL" id="CAD2208667.1"/>
    </source>
</evidence>
<dbReference type="SMART" id="SM00430">
    <property type="entry name" value="HOLI"/>
    <property type="match status" value="1"/>
</dbReference>
<dbReference type="SUPFAM" id="SSF57716">
    <property type="entry name" value="Glucocorticoid receptor-like (DNA-binding domain)"/>
    <property type="match status" value="1"/>
</dbReference>
<dbReference type="OrthoDB" id="9984314at2759"/>
<evidence type="ECO:0000256" key="1">
    <source>
        <dbReference type="ARBA" id="ARBA00023015"/>
    </source>
</evidence>
<gene>
    <name evidence="5" type="ORF">MENT_LOCUS62733</name>
</gene>
<dbReference type="InterPro" id="IPR050274">
    <property type="entry name" value="Nuclear_hormone_rcpt_NR2"/>
</dbReference>
<keyword evidence="3" id="KW-0675">Receptor</keyword>
<keyword evidence="2" id="KW-0804">Transcription</keyword>
<dbReference type="PANTHER" id="PTHR24083">
    <property type="entry name" value="NUCLEAR HORMONE RECEPTOR"/>
    <property type="match status" value="1"/>
</dbReference>
<evidence type="ECO:0000313" key="6">
    <source>
        <dbReference type="Proteomes" id="UP000580250"/>
    </source>
</evidence>
<keyword evidence="1" id="KW-0805">Transcription regulation</keyword>
<feature type="domain" description="NR LBD" evidence="4">
    <location>
        <begin position="133"/>
        <end position="359"/>
    </location>
</feature>
<sequence length="359" mass="41654">MFAKIREIEFFEGIFCRSCRFDRCLLGGMNFRTMQKFPNGIDINKISAMLNEKKHQLFEKAAKSQRYPNFGQYDVTIQQEFSSGNNKPEVELLQFLLYSDDKLLHIRYSETDISPNYYNKSMSDILNNIDGGSLSDSILAKSDMFSKRRRVPKSLDFFMQQLREGVEIKPRWVTIDSFLIIEMTKTMPVLGQLSFEDKIHLYSRNGLTAIVFSMLFYSKNLQGSDVLISPAGMSPILIEHDETANLLFYKHLIRITEFNLSRKEFLILRVLILLHTATTELSKIGFGIIHAELEKLSKTLLFYEQHKWGDAKGAERFANLMINIRPILNIGKIHKNHARSRANNFPTFMNSLIFENCEE</sequence>
<evidence type="ECO:0000259" key="4">
    <source>
        <dbReference type="PROSITE" id="PS51843"/>
    </source>
</evidence>
<dbReference type="SUPFAM" id="SSF48508">
    <property type="entry name" value="Nuclear receptor ligand-binding domain"/>
    <property type="match status" value="1"/>
</dbReference>
<dbReference type="InterPro" id="IPR035500">
    <property type="entry name" value="NHR-like_dom_sf"/>
</dbReference>